<keyword evidence="3" id="KW-0408">Iron</keyword>
<dbReference type="GO" id="GO:0051539">
    <property type="term" value="F:4 iron, 4 sulfur cluster binding"/>
    <property type="evidence" value="ECO:0007669"/>
    <property type="project" value="UniProtKB-KW"/>
</dbReference>
<dbReference type="PIRSF" id="PIRSF001435">
    <property type="entry name" value="Nth"/>
    <property type="match status" value="1"/>
</dbReference>
<dbReference type="OrthoDB" id="9802365at2"/>
<dbReference type="Proteomes" id="UP000005709">
    <property type="component" value="Unassembled WGS sequence"/>
</dbReference>
<dbReference type="eggNOG" id="COG2231">
    <property type="taxonomic scope" value="Bacteria"/>
</dbReference>
<protein>
    <submittedName>
        <fullName evidence="6">Base excision DNA repair protein, HhH-GPD family</fullName>
    </submittedName>
</protein>
<sequence>MSATELFIALFRAVEIKDFRWWPEFGSFEVVVGAILIQNTAWRNADAALQNLRSKGLLSLDGIAGLDKAELAEIIKVSGFYNQKARRLSLLCKAIIADFGDFESFKAGVSREWLLARKGIGAESCDAILCYACERAVMVADSYSARLLEALDYEFESYDELSAWLSELEFERIYELVNSANLPCDAVAKVDKLENENGAYALFHGLIVEFCKAHLKGKIFDESAKIILNDLR</sequence>
<keyword evidence="2" id="KW-0479">Metal-binding</keyword>
<dbReference type="InterPro" id="IPR003265">
    <property type="entry name" value="HhH-GPD_domain"/>
</dbReference>
<dbReference type="Pfam" id="PF00730">
    <property type="entry name" value="HhH-GPD"/>
    <property type="match status" value="1"/>
</dbReference>
<keyword evidence="4" id="KW-0411">Iron-sulfur</keyword>
<evidence type="ECO:0000313" key="7">
    <source>
        <dbReference type="Proteomes" id="UP000005709"/>
    </source>
</evidence>
<evidence type="ECO:0000313" key="6">
    <source>
        <dbReference type="EMBL" id="EEV17223.1"/>
    </source>
</evidence>
<dbReference type="STRING" id="824.CGRAC_0724"/>
<reference evidence="6 7" key="1">
    <citation type="submission" date="2009-07" db="EMBL/GenBank/DDBJ databases">
        <authorList>
            <person name="Madupu R."/>
            <person name="Sebastian Y."/>
            <person name="Durkin A.S."/>
            <person name="Torralba M."/>
            <person name="Methe B."/>
            <person name="Sutton G.G."/>
            <person name="Strausberg R.L."/>
            <person name="Nelson K.E."/>
        </authorList>
    </citation>
    <scope>NUCLEOTIDE SEQUENCE [LARGE SCALE GENOMIC DNA]</scope>
    <source>
        <strain evidence="6 7">RM3268</strain>
    </source>
</reference>
<gene>
    <name evidence="6" type="ORF">CAMGR0001_1519</name>
</gene>
<comment type="caution">
    <text evidence="6">The sequence shown here is derived from an EMBL/GenBank/DDBJ whole genome shotgun (WGS) entry which is preliminary data.</text>
</comment>
<dbReference type="InterPro" id="IPR011257">
    <property type="entry name" value="DNA_glycosylase"/>
</dbReference>
<evidence type="ECO:0000259" key="5">
    <source>
        <dbReference type="SMART" id="SM00478"/>
    </source>
</evidence>
<dbReference type="RefSeq" id="WP_005872264.1">
    <property type="nucleotide sequence ID" value="NZ_ACYG01000027.1"/>
</dbReference>
<keyword evidence="7" id="KW-1185">Reference proteome</keyword>
<evidence type="ECO:0000256" key="3">
    <source>
        <dbReference type="ARBA" id="ARBA00023004"/>
    </source>
</evidence>
<dbReference type="AlphaFoldDB" id="C8PJW8"/>
<evidence type="ECO:0000256" key="1">
    <source>
        <dbReference type="ARBA" id="ARBA00022485"/>
    </source>
</evidence>
<evidence type="ECO:0000256" key="2">
    <source>
        <dbReference type="ARBA" id="ARBA00022723"/>
    </source>
</evidence>
<organism evidence="6 7">
    <name type="scientific">Campylobacter gracilis RM3268</name>
    <dbReference type="NCBI Taxonomy" id="553220"/>
    <lineage>
        <taxon>Bacteria</taxon>
        <taxon>Pseudomonadati</taxon>
        <taxon>Campylobacterota</taxon>
        <taxon>Epsilonproteobacteria</taxon>
        <taxon>Campylobacterales</taxon>
        <taxon>Campylobacteraceae</taxon>
        <taxon>Campylobacter</taxon>
    </lineage>
</organism>
<keyword evidence="1" id="KW-0004">4Fe-4S</keyword>
<dbReference type="EMBL" id="ACYG01000027">
    <property type="protein sequence ID" value="EEV17223.1"/>
    <property type="molecule type" value="Genomic_DNA"/>
</dbReference>
<dbReference type="PANTHER" id="PTHR10359:SF19">
    <property type="entry name" value="DNA REPAIR GLYCOSYLASE MJ1434-RELATED"/>
    <property type="match status" value="1"/>
</dbReference>
<evidence type="ECO:0000256" key="4">
    <source>
        <dbReference type="ARBA" id="ARBA00023014"/>
    </source>
</evidence>
<dbReference type="CDD" id="cd00056">
    <property type="entry name" value="ENDO3c"/>
    <property type="match status" value="1"/>
</dbReference>
<dbReference type="NCBIfam" id="NF010494">
    <property type="entry name" value="PRK13913.1"/>
    <property type="match status" value="1"/>
</dbReference>
<dbReference type="Gene3D" id="1.10.1670.10">
    <property type="entry name" value="Helix-hairpin-Helix base-excision DNA repair enzymes (C-terminal)"/>
    <property type="match status" value="1"/>
</dbReference>
<dbReference type="PANTHER" id="PTHR10359">
    <property type="entry name" value="A/G-SPECIFIC ADENINE GLYCOSYLASE/ENDONUCLEASE III"/>
    <property type="match status" value="1"/>
</dbReference>
<dbReference type="Gene3D" id="1.10.340.30">
    <property type="entry name" value="Hypothetical protein, domain 2"/>
    <property type="match status" value="1"/>
</dbReference>
<dbReference type="GO" id="GO:0046872">
    <property type="term" value="F:metal ion binding"/>
    <property type="evidence" value="ECO:0007669"/>
    <property type="project" value="UniProtKB-KW"/>
</dbReference>
<dbReference type="InterPro" id="IPR023170">
    <property type="entry name" value="HhH_base_excis_C"/>
</dbReference>
<feature type="domain" description="HhH-GPD" evidence="5">
    <location>
        <begin position="36"/>
        <end position="187"/>
    </location>
</feature>
<dbReference type="GO" id="GO:0006284">
    <property type="term" value="P:base-excision repair"/>
    <property type="evidence" value="ECO:0007669"/>
    <property type="project" value="InterPro"/>
</dbReference>
<proteinExistence type="predicted"/>
<accession>C8PJW8</accession>
<dbReference type="SUPFAM" id="SSF48150">
    <property type="entry name" value="DNA-glycosylase"/>
    <property type="match status" value="1"/>
</dbReference>
<name>C8PJW8_9BACT</name>
<dbReference type="GO" id="GO:0003824">
    <property type="term" value="F:catalytic activity"/>
    <property type="evidence" value="ECO:0007669"/>
    <property type="project" value="InterPro"/>
</dbReference>
<dbReference type="SMART" id="SM00478">
    <property type="entry name" value="ENDO3c"/>
    <property type="match status" value="1"/>
</dbReference>